<evidence type="ECO:0000313" key="3">
    <source>
        <dbReference type="Proteomes" id="UP000292082"/>
    </source>
</evidence>
<name>A0A4Q9PHN6_9APHY</name>
<sequence length="156" mass="16901">MRNYCAYSSTTANLAQGTCLSACMYSGSGERRLDWEDGPWEGKANAEIGIRAGEGARRWVRARCQPGGKRLHPDISNVDRKRAGVDQSDHAGHARRTGLGLASEPDKVDSCLQLAGAFPGLGNQRRGSVGLGPGHRSVEKGARRDERERAVMKILK</sequence>
<dbReference type="Proteomes" id="UP000292082">
    <property type="component" value="Unassembled WGS sequence"/>
</dbReference>
<evidence type="ECO:0000256" key="1">
    <source>
        <dbReference type="SAM" id="MobiDB-lite"/>
    </source>
</evidence>
<feature type="region of interest" description="Disordered" evidence="1">
    <location>
        <begin position="70"/>
        <end position="100"/>
    </location>
</feature>
<evidence type="ECO:0000313" key="2">
    <source>
        <dbReference type="EMBL" id="TBU53387.1"/>
    </source>
</evidence>
<gene>
    <name evidence="2" type="ORF">BD310DRAFT_938096</name>
</gene>
<organism evidence="2 3">
    <name type="scientific">Dichomitus squalens</name>
    <dbReference type="NCBI Taxonomy" id="114155"/>
    <lineage>
        <taxon>Eukaryota</taxon>
        <taxon>Fungi</taxon>
        <taxon>Dikarya</taxon>
        <taxon>Basidiomycota</taxon>
        <taxon>Agaricomycotina</taxon>
        <taxon>Agaricomycetes</taxon>
        <taxon>Polyporales</taxon>
        <taxon>Polyporaceae</taxon>
        <taxon>Dichomitus</taxon>
    </lineage>
</organism>
<feature type="compositionally biased region" description="Basic and acidic residues" evidence="1">
    <location>
        <begin position="136"/>
        <end position="148"/>
    </location>
</feature>
<feature type="compositionally biased region" description="Basic and acidic residues" evidence="1">
    <location>
        <begin position="71"/>
        <end position="92"/>
    </location>
</feature>
<feature type="region of interest" description="Disordered" evidence="1">
    <location>
        <begin position="124"/>
        <end position="148"/>
    </location>
</feature>
<dbReference type="EMBL" id="ML145215">
    <property type="protein sequence ID" value="TBU53387.1"/>
    <property type="molecule type" value="Genomic_DNA"/>
</dbReference>
<protein>
    <submittedName>
        <fullName evidence="2">Uncharacterized protein</fullName>
    </submittedName>
</protein>
<keyword evidence="3" id="KW-1185">Reference proteome</keyword>
<reference evidence="2 3" key="1">
    <citation type="submission" date="2019-01" db="EMBL/GenBank/DDBJ databases">
        <title>Draft genome sequences of three monokaryotic isolates of the white-rot basidiomycete fungus Dichomitus squalens.</title>
        <authorList>
            <consortium name="DOE Joint Genome Institute"/>
            <person name="Lopez S.C."/>
            <person name="Andreopoulos B."/>
            <person name="Pangilinan J."/>
            <person name="Lipzen A."/>
            <person name="Riley R."/>
            <person name="Ahrendt S."/>
            <person name="Ng V."/>
            <person name="Barry K."/>
            <person name="Daum C."/>
            <person name="Grigoriev I.V."/>
            <person name="Hilden K.S."/>
            <person name="Makela M.R."/>
            <person name="de Vries R.P."/>
        </authorList>
    </citation>
    <scope>NUCLEOTIDE SEQUENCE [LARGE SCALE GENOMIC DNA]</scope>
    <source>
        <strain evidence="2 3">CBS 464.89</strain>
    </source>
</reference>
<accession>A0A4Q9PHN6</accession>
<dbReference type="AlphaFoldDB" id="A0A4Q9PHN6"/>
<proteinExistence type="predicted"/>